<gene>
    <name evidence="4" type="ORF">AFUS01_LOCUS10037</name>
</gene>
<feature type="compositionally biased region" description="Basic and acidic residues" evidence="2">
    <location>
        <begin position="1"/>
        <end position="10"/>
    </location>
</feature>
<feature type="compositionally biased region" description="Polar residues" evidence="2">
    <location>
        <begin position="548"/>
        <end position="564"/>
    </location>
</feature>
<feature type="compositionally biased region" description="Basic residues" evidence="2">
    <location>
        <begin position="518"/>
        <end position="529"/>
    </location>
</feature>
<keyword evidence="5" id="KW-1185">Reference proteome</keyword>
<evidence type="ECO:0000256" key="2">
    <source>
        <dbReference type="SAM" id="MobiDB-lite"/>
    </source>
</evidence>
<protein>
    <recommendedName>
        <fullName evidence="3">PH domain-containing protein</fullName>
    </recommendedName>
</protein>
<reference evidence="4" key="1">
    <citation type="submission" date="2021-06" db="EMBL/GenBank/DDBJ databases">
        <authorList>
            <person name="Hodson N. C."/>
            <person name="Mongue J. A."/>
            <person name="Jaron S. K."/>
        </authorList>
    </citation>
    <scope>NUCLEOTIDE SEQUENCE</scope>
</reference>
<evidence type="ECO:0000313" key="5">
    <source>
        <dbReference type="Proteomes" id="UP000708208"/>
    </source>
</evidence>
<dbReference type="EMBL" id="CAJVCH010073647">
    <property type="protein sequence ID" value="CAG7720782.1"/>
    <property type="molecule type" value="Genomic_DNA"/>
</dbReference>
<evidence type="ECO:0000313" key="4">
    <source>
        <dbReference type="EMBL" id="CAG7720782.1"/>
    </source>
</evidence>
<organism evidence="4 5">
    <name type="scientific">Allacma fusca</name>
    <dbReference type="NCBI Taxonomy" id="39272"/>
    <lineage>
        <taxon>Eukaryota</taxon>
        <taxon>Metazoa</taxon>
        <taxon>Ecdysozoa</taxon>
        <taxon>Arthropoda</taxon>
        <taxon>Hexapoda</taxon>
        <taxon>Collembola</taxon>
        <taxon>Symphypleona</taxon>
        <taxon>Sminthuridae</taxon>
        <taxon>Allacma</taxon>
    </lineage>
</organism>
<feature type="compositionally biased region" description="Polar residues" evidence="2">
    <location>
        <begin position="428"/>
        <end position="445"/>
    </location>
</feature>
<feature type="region of interest" description="Disordered" evidence="2">
    <location>
        <begin position="490"/>
        <end position="574"/>
    </location>
</feature>
<accession>A0A8J2NWA3</accession>
<name>A0A8J2NWA3_9HEXA</name>
<proteinExistence type="predicted"/>
<dbReference type="OrthoDB" id="6126662at2759"/>
<feature type="region of interest" description="Disordered" evidence="2">
    <location>
        <begin position="398"/>
        <end position="445"/>
    </location>
</feature>
<feature type="region of interest" description="Disordered" evidence="2">
    <location>
        <begin position="621"/>
        <end position="645"/>
    </location>
</feature>
<evidence type="ECO:0000259" key="3">
    <source>
        <dbReference type="SMART" id="SM00233"/>
    </source>
</evidence>
<dbReference type="AlphaFoldDB" id="A0A8J2NWA3"/>
<feature type="domain" description="PH" evidence="3">
    <location>
        <begin position="42"/>
        <end position="154"/>
    </location>
</feature>
<dbReference type="PANTHER" id="PTHR12345">
    <property type="entry name" value="SYNTENIN RELATED"/>
    <property type="match status" value="1"/>
</dbReference>
<feature type="region of interest" description="Disordered" evidence="2">
    <location>
        <begin position="1"/>
        <end position="37"/>
    </location>
</feature>
<dbReference type="InterPro" id="IPR001849">
    <property type="entry name" value="PH_domain"/>
</dbReference>
<keyword evidence="1" id="KW-0677">Repeat</keyword>
<comment type="caution">
    <text evidence="4">The sequence shown here is derived from an EMBL/GenBank/DDBJ whole genome shotgun (WGS) entry which is preliminary data.</text>
</comment>
<dbReference type="GO" id="GO:0005886">
    <property type="term" value="C:plasma membrane"/>
    <property type="evidence" value="ECO:0007669"/>
    <property type="project" value="TreeGrafter"/>
</dbReference>
<feature type="compositionally biased region" description="Polar residues" evidence="2">
    <location>
        <begin position="213"/>
        <end position="232"/>
    </location>
</feature>
<dbReference type="GO" id="GO:0005737">
    <property type="term" value="C:cytoplasm"/>
    <property type="evidence" value="ECO:0007669"/>
    <property type="project" value="TreeGrafter"/>
</dbReference>
<evidence type="ECO:0000256" key="1">
    <source>
        <dbReference type="ARBA" id="ARBA00022737"/>
    </source>
</evidence>
<dbReference type="Proteomes" id="UP000708208">
    <property type="component" value="Unassembled WGS sequence"/>
</dbReference>
<dbReference type="Pfam" id="PF00169">
    <property type="entry name" value="PH"/>
    <property type="match status" value="1"/>
</dbReference>
<feature type="compositionally biased region" description="Low complexity" evidence="2">
    <location>
        <begin position="398"/>
        <end position="427"/>
    </location>
</feature>
<dbReference type="PANTHER" id="PTHR12345:SF11">
    <property type="entry name" value="FI13065P"/>
    <property type="match status" value="1"/>
</dbReference>
<feature type="region of interest" description="Disordered" evidence="2">
    <location>
        <begin position="191"/>
        <end position="279"/>
    </location>
</feature>
<feature type="compositionally biased region" description="Polar residues" evidence="2">
    <location>
        <begin position="261"/>
        <end position="272"/>
    </location>
</feature>
<dbReference type="InterPro" id="IPR051230">
    <property type="entry name" value="APP-Binding"/>
</dbReference>
<dbReference type="SMART" id="SM00233">
    <property type="entry name" value="PH"/>
    <property type="match status" value="1"/>
</dbReference>
<sequence>MNSGHERDRPTFQPNPAPVPSDAPRRSRSNGNPHGYPAVREIHKNAWLKRLSPSDKKSAPFIRKYEKHWVIFCVHDDVEAFLEFYTEPKMGAGHKPVFAVSLNSCLHVSPSIMGQDNEYEFAVTLPSQVIRLIAANWEQMIEWVESLQGKLREMNILCPKDNLYSKLPENQSVPYQVFSQNRLAHSNVLVTTRDPNSPLPPPPSISLSAVPGTENSRLHQNSVRASSSSTAVEQVVRTDVSSQQPQPAQPGGKKRSKQHPESSSQIQQPVNTSREDDDSGLRLPVQVQLFASNDESASINGVRVQANEHTMVHPLCLEERKETGADAVELRNDNAVSNHGNETMSAQVTPSVSLVVNSGFPASSTSVVQVSFPDVHPLPQPITYSVVNKRLNKSLSTSTTAHTSCSSQTILPCPPSLQGQSSSPSTSHIVQQNSEANPAGTTTPNDQIEASLIQIEKNLSAPVEKPGTTQENVYEHLFIPTGFTNTPLNISKNDAVGDTPNRNLRNPDQVINAPPLIPRRHPHHKRHNKNSPSGSAHRSSSVDRMEAVSTSMENRLNIGHNVQPTRGERKNRIRQADIIRRVESCNAEIPSSSTRVTMDHCRPMEAMIGVRSGEYRIRRDDAQNPGSSLHVNGGTESRETEPGQHYRTTHLPLKEQQVMRLKAEIHHTGGVRIVLRKKDCVSSIAFVDYLGAVWIAGWKQQQHPVLYYAFHVGDQIVKVAGVTVQNSAEAHRAIKMVSSMQVEFIIRRLPYGRVLVLKRNKEGEPLGLVSEGNSGEIGEVVSNGLAACHGLPSRGPSTDGHSSCNWFLTEINNRPLNLMARESEVKDRLNAVGKEISILVQPADLVKHLRKQLKAMKSFKDYLIV</sequence>